<comment type="caution">
    <text evidence="1">The sequence shown here is derived from an EMBL/GenBank/DDBJ whole genome shotgun (WGS) entry which is preliminary data.</text>
</comment>
<dbReference type="AlphaFoldDB" id="J9FFS8"/>
<dbReference type="EMBL" id="AMCI01006769">
    <property type="protein sequence ID" value="EJW93776.1"/>
    <property type="molecule type" value="Genomic_DNA"/>
</dbReference>
<protein>
    <submittedName>
        <fullName evidence="1">Uncharacterized protein</fullName>
    </submittedName>
</protein>
<accession>J9FFS8</accession>
<gene>
    <name evidence="1" type="ORF">EVA_18118</name>
</gene>
<name>J9FFS8_9ZZZZ</name>
<organism evidence="1">
    <name type="scientific">gut metagenome</name>
    <dbReference type="NCBI Taxonomy" id="749906"/>
    <lineage>
        <taxon>unclassified sequences</taxon>
        <taxon>metagenomes</taxon>
        <taxon>organismal metagenomes</taxon>
    </lineage>
</organism>
<evidence type="ECO:0000313" key="1">
    <source>
        <dbReference type="EMBL" id="EJW93776.1"/>
    </source>
</evidence>
<proteinExistence type="predicted"/>
<sequence>MLKFLQPITRWHGTIRIIKCRKLKGTITRCLRLLATPQQPTTPMYLKVPTSLTR</sequence>
<reference evidence="1" key="1">
    <citation type="journal article" date="2012" name="PLoS ONE">
        <title>Gene sets for utilization of primary and secondary nutrition supplies in the distal gut of endangered iberian lynx.</title>
        <authorList>
            <person name="Alcaide M."/>
            <person name="Messina E."/>
            <person name="Richter M."/>
            <person name="Bargiela R."/>
            <person name="Peplies J."/>
            <person name="Huws S.A."/>
            <person name="Newbold C.J."/>
            <person name="Golyshin P.N."/>
            <person name="Simon M.A."/>
            <person name="Lopez G."/>
            <person name="Yakimov M.M."/>
            <person name="Ferrer M."/>
        </authorList>
    </citation>
    <scope>NUCLEOTIDE SEQUENCE</scope>
</reference>